<keyword evidence="4" id="KW-1185">Reference proteome</keyword>
<evidence type="ECO:0000256" key="2">
    <source>
        <dbReference type="SAM" id="Phobius"/>
    </source>
</evidence>
<feature type="compositionally biased region" description="Polar residues" evidence="1">
    <location>
        <begin position="142"/>
        <end position="151"/>
    </location>
</feature>
<keyword evidence="2" id="KW-1133">Transmembrane helix</keyword>
<dbReference type="AlphaFoldDB" id="A0A367FDR9"/>
<feature type="transmembrane region" description="Helical" evidence="2">
    <location>
        <begin position="63"/>
        <end position="79"/>
    </location>
</feature>
<sequence length="151" mass="15939">MRSRPFWGGLFTLLAGVEQITAPFTLRGLPLVIQSPQAGLTSVIAITMIILGVLLWLQPAQRVFLGVVAILLSIASIVYANMGGFLLGMLLGLLGGALSAAWAPTHRPDRSLKPSTDPSPEPSSERSASAIADHHRHGVPHSSRSTTPGET</sequence>
<dbReference type="RefSeq" id="WP_114031352.1">
    <property type="nucleotide sequence ID" value="NZ_QOIL01000015.1"/>
</dbReference>
<evidence type="ECO:0000313" key="3">
    <source>
        <dbReference type="EMBL" id="RCG27827.1"/>
    </source>
</evidence>
<evidence type="ECO:0000256" key="1">
    <source>
        <dbReference type="SAM" id="MobiDB-lite"/>
    </source>
</evidence>
<gene>
    <name evidence="3" type="ORF">DQ384_25175</name>
</gene>
<dbReference type="EMBL" id="QOIL01000015">
    <property type="protein sequence ID" value="RCG27827.1"/>
    <property type="molecule type" value="Genomic_DNA"/>
</dbReference>
<keyword evidence="2" id="KW-0812">Transmembrane</keyword>
<evidence type="ECO:0000313" key="4">
    <source>
        <dbReference type="Proteomes" id="UP000253094"/>
    </source>
</evidence>
<protein>
    <submittedName>
        <fullName evidence="3">Uncharacterized protein</fullName>
    </submittedName>
</protein>
<feature type="region of interest" description="Disordered" evidence="1">
    <location>
        <begin position="105"/>
        <end position="151"/>
    </location>
</feature>
<comment type="caution">
    <text evidence="3">The sequence shown here is derived from an EMBL/GenBank/DDBJ whole genome shotgun (WGS) entry which is preliminary data.</text>
</comment>
<keyword evidence="2" id="KW-0472">Membrane</keyword>
<feature type="transmembrane region" description="Helical" evidence="2">
    <location>
        <begin position="35"/>
        <end position="56"/>
    </location>
</feature>
<proteinExistence type="predicted"/>
<dbReference type="Proteomes" id="UP000253094">
    <property type="component" value="Unassembled WGS sequence"/>
</dbReference>
<organism evidence="3 4">
    <name type="scientific">Sphaerisporangium album</name>
    <dbReference type="NCBI Taxonomy" id="509200"/>
    <lineage>
        <taxon>Bacteria</taxon>
        <taxon>Bacillati</taxon>
        <taxon>Actinomycetota</taxon>
        <taxon>Actinomycetes</taxon>
        <taxon>Streptosporangiales</taxon>
        <taxon>Streptosporangiaceae</taxon>
        <taxon>Sphaerisporangium</taxon>
    </lineage>
</organism>
<dbReference type="OrthoDB" id="3535986at2"/>
<accession>A0A367FDR9</accession>
<dbReference type="Pfam" id="PF19609">
    <property type="entry name" value="DUF6114"/>
    <property type="match status" value="1"/>
</dbReference>
<reference evidence="3 4" key="1">
    <citation type="submission" date="2018-06" db="EMBL/GenBank/DDBJ databases">
        <title>Sphaerisporangium craniellae sp. nov., isolated from a marine sponge in the South China Sea.</title>
        <authorList>
            <person name="Li L."/>
        </authorList>
    </citation>
    <scope>NUCLEOTIDE SEQUENCE [LARGE SCALE GENOMIC DNA]</scope>
    <source>
        <strain evidence="3 4">CCTCC AA 208026</strain>
    </source>
</reference>
<dbReference type="InterPro" id="IPR046096">
    <property type="entry name" value="DUF6114"/>
</dbReference>
<name>A0A367FDR9_9ACTN</name>